<comment type="caution">
    <text evidence="1">The sequence shown here is derived from an EMBL/GenBank/DDBJ whole genome shotgun (WGS) entry which is preliminary data.</text>
</comment>
<dbReference type="InterPro" id="IPR011990">
    <property type="entry name" value="TPR-like_helical_dom_sf"/>
</dbReference>
<accession>A0AAD4DHX4</accession>
<protein>
    <submittedName>
        <fullName evidence="1">Uncharacterized protein</fullName>
    </submittedName>
</protein>
<sequence length="122" mass="13512">MDSVFKGRADSTGTGEHETQITLLFFRSRAGLFQAIPLHLKAVDQSLANAQFSIAVLYEEGNLSDTRARELYPKAAGQCFADAYDDVDIPRARMCHDPELLQGKVMLTRSLLLASYTSKVTE</sequence>
<proteinExistence type="predicted"/>
<keyword evidence="2" id="KW-1185">Reference proteome</keyword>
<dbReference type="AlphaFoldDB" id="A0AAD4DHX4"/>
<gene>
    <name evidence="1" type="ORF">BGZ95_003758</name>
</gene>
<evidence type="ECO:0000313" key="2">
    <source>
        <dbReference type="Proteomes" id="UP001194580"/>
    </source>
</evidence>
<dbReference type="Proteomes" id="UP001194580">
    <property type="component" value="Unassembled WGS sequence"/>
</dbReference>
<reference evidence="1" key="1">
    <citation type="journal article" date="2020" name="Fungal Divers.">
        <title>Resolving the Mortierellaceae phylogeny through synthesis of multi-gene phylogenetics and phylogenomics.</title>
        <authorList>
            <person name="Vandepol N."/>
            <person name="Liber J."/>
            <person name="Desiro A."/>
            <person name="Na H."/>
            <person name="Kennedy M."/>
            <person name="Barry K."/>
            <person name="Grigoriev I.V."/>
            <person name="Miller A.N."/>
            <person name="O'Donnell K."/>
            <person name="Stajich J.E."/>
            <person name="Bonito G."/>
        </authorList>
    </citation>
    <scope>NUCLEOTIDE SEQUENCE</scope>
    <source>
        <strain evidence="1">NRRL 28262</strain>
    </source>
</reference>
<organism evidence="1 2">
    <name type="scientific">Linnemannia exigua</name>
    <dbReference type="NCBI Taxonomy" id="604196"/>
    <lineage>
        <taxon>Eukaryota</taxon>
        <taxon>Fungi</taxon>
        <taxon>Fungi incertae sedis</taxon>
        <taxon>Mucoromycota</taxon>
        <taxon>Mortierellomycotina</taxon>
        <taxon>Mortierellomycetes</taxon>
        <taxon>Mortierellales</taxon>
        <taxon>Mortierellaceae</taxon>
        <taxon>Linnemannia</taxon>
    </lineage>
</organism>
<dbReference type="EMBL" id="JAAAIL010000188">
    <property type="protein sequence ID" value="KAG0278535.1"/>
    <property type="molecule type" value="Genomic_DNA"/>
</dbReference>
<dbReference type="Gene3D" id="1.25.40.10">
    <property type="entry name" value="Tetratricopeptide repeat domain"/>
    <property type="match status" value="1"/>
</dbReference>
<name>A0AAD4DHX4_9FUNG</name>
<evidence type="ECO:0000313" key="1">
    <source>
        <dbReference type="EMBL" id="KAG0278535.1"/>
    </source>
</evidence>